<protein>
    <submittedName>
        <fullName evidence="1">Uncharacterized protein</fullName>
    </submittedName>
</protein>
<proteinExistence type="predicted"/>
<comment type="caution">
    <text evidence="1">The sequence shown here is derived from an EMBL/GenBank/DDBJ whole genome shotgun (WGS) entry which is preliminary data.</text>
</comment>
<reference evidence="1" key="2">
    <citation type="submission" date="2020-09" db="EMBL/GenBank/DDBJ databases">
        <authorList>
            <person name="Sun Q."/>
            <person name="Zhou Y."/>
        </authorList>
    </citation>
    <scope>NUCLEOTIDE SEQUENCE</scope>
    <source>
        <strain evidence="1">CGMCC 1.12777</strain>
    </source>
</reference>
<dbReference type="AlphaFoldDB" id="A0A8J2ZY78"/>
<dbReference type="EMBL" id="BMFV01000030">
    <property type="protein sequence ID" value="GGH86082.1"/>
    <property type="molecule type" value="Genomic_DNA"/>
</dbReference>
<evidence type="ECO:0000313" key="2">
    <source>
        <dbReference type="Proteomes" id="UP000656813"/>
    </source>
</evidence>
<gene>
    <name evidence="1" type="ORF">GCM10007096_32960</name>
</gene>
<reference evidence="1" key="1">
    <citation type="journal article" date="2014" name="Int. J. Syst. Evol. Microbiol.">
        <title>Complete genome sequence of Corynebacterium casei LMG S-19264T (=DSM 44701T), isolated from a smear-ripened cheese.</title>
        <authorList>
            <consortium name="US DOE Joint Genome Institute (JGI-PGF)"/>
            <person name="Walter F."/>
            <person name="Albersmeier A."/>
            <person name="Kalinowski J."/>
            <person name="Ruckert C."/>
        </authorList>
    </citation>
    <scope>NUCLEOTIDE SEQUENCE</scope>
    <source>
        <strain evidence="1">CGMCC 1.12777</strain>
    </source>
</reference>
<organism evidence="1 2">
    <name type="scientific">Pullulanibacillus pueri</name>
    <dbReference type="NCBI Taxonomy" id="1437324"/>
    <lineage>
        <taxon>Bacteria</taxon>
        <taxon>Bacillati</taxon>
        <taxon>Bacillota</taxon>
        <taxon>Bacilli</taxon>
        <taxon>Bacillales</taxon>
        <taxon>Sporolactobacillaceae</taxon>
        <taxon>Pullulanibacillus</taxon>
    </lineage>
</organism>
<sequence>MFNPMDYEVIIKERKNQLDIITRGAWHFEQNFKQMKPFKPFRKMKYLETCKECLSA</sequence>
<dbReference type="Proteomes" id="UP000656813">
    <property type="component" value="Unassembled WGS sequence"/>
</dbReference>
<name>A0A8J2ZY78_9BACL</name>
<evidence type="ECO:0000313" key="1">
    <source>
        <dbReference type="EMBL" id="GGH86082.1"/>
    </source>
</evidence>
<keyword evidence="2" id="KW-1185">Reference proteome</keyword>
<accession>A0A8J2ZY78</accession>